<protein>
    <submittedName>
        <fullName evidence="3">RNA-binding S4 domain-containing protein</fullName>
    </submittedName>
</protein>
<dbReference type="AlphaFoldDB" id="A0A937X9H4"/>
<dbReference type="SMART" id="SM00363">
    <property type="entry name" value="S4"/>
    <property type="match status" value="1"/>
</dbReference>
<gene>
    <name evidence="3" type="ORF">FJY75_00695</name>
</gene>
<dbReference type="Proteomes" id="UP000748308">
    <property type="component" value="Unassembled WGS sequence"/>
</dbReference>
<name>A0A937X9H4_UNCEI</name>
<dbReference type="GO" id="GO:0003723">
    <property type="term" value="F:RNA binding"/>
    <property type="evidence" value="ECO:0007669"/>
    <property type="project" value="UniProtKB-KW"/>
</dbReference>
<accession>A0A937X9H4</accession>
<proteinExistence type="predicted"/>
<dbReference type="InterPro" id="IPR036986">
    <property type="entry name" value="S4_RNA-bd_sf"/>
</dbReference>
<evidence type="ECO:0000313" key="3">
    <source>
        <dbReference type="EMBL" id="MBM3316346.1"/>
    </source>
</evidence>
<organism evidence="3 4">
    <name type="scientific">Eiseniibacteriota bacterium</name>
    <dbReference type="NCBI Taxonomy" id="2212470"/>
    <lineage>
        <taxon>Bacteria</taxon>
        <taxon>Candidatus Eiseniibacteriota</taxon>
    </lineage>
</organism>
<evidence type="ECO:0000259" key="2">
    <source>
        <dbReference type="SMART" id="SM00363"/>
    </source>
</evidence>
<dbReference type="CDD" id="cd00165">
    <property type="entry name" value="S4"/>
    <property type="match status" value="1"/>
</dbReference>
<dbReference type="SUPFAM" id="SSF55174">
    <property type="entry name" value="Alpha-L RNA-binding motif"/>
    <property type="match status" value="1"/>
</dbReference>
<evidence type="ECO:0000313" key="4">
    <source>
        <dbReference type="Proteomes" id="UP000748308"/>
    </source>
</evidence>
<feature type="domain" description="RNA-binding S4" evidence="2">
    <location>
        <begin position="13"/>
        <end position="71"/>
    </location>
</feature>
<dbReference type="PROSITE" id="PS50889">
    <property type="entry name" value="S4"/>
    <property type="match status" value="1"/>
</dbReference>
<sequence>MDEERIPIRTATIRVDALLKFAGLASTGGEAKLRVQSGRVRVNGAVETRRGRELAPGDCLELLDEAGAPARTLRVVDSAAEASSP</sequence>
<keyword evidence="1" id="KW-0694">RNA-binding</keyword>
<dbReference type="Pfam" id="PF13275">
    <property type="entry name" value="S4_2"/>
    <property type="match status" value="1"/>
</dbReference>
<comment type="caution">
    <text evidence="3">The sequence shown here is derived from an EMBL/GenBank/DDBJ whole genome shotgun (WGS) entry which is preliminary data.</text>
</comment>
<evidence type="ECO:0000256" key="1">
    <source>
        <dbReference type="PROSITE-ProRule" id="PRU00182"/>
    </source>
</evidence>
<dbReference type="EMBL" id="VGIY01000007">
    <property type="protein sequence ID" value="MBM3316346.1"/>
    <property type="molecule type" value="Genomic_DNA"/>
</dbReference>
<dbReference type="InterPro" id="IPR002942">
    <property type="entry name" value="S4_RNA-bd"/>
</dbReference>
<reference evidence="3" key="1">
    <citation type="submission" date="2019-03" db="EMBL/GenBank/DDBJ databases">
        <title>Lake Tanganyika Metagenome-Assembled Genomes (MAGs).</title>
        <authorList>
            <person name="Tran P."/>
        </authorList>
    </citation>
    <scope>NUCLEOTIDE SEQUENCE</scope>
    <source>
        <strain evidence="3">M_DeepCast_400m_m2_100</strain>
    </source>
</reference>
<dbReference type="Gene3D" id="3.10.290.10">
    <property type="entry name" value="RNA-binding S4 domain"/>
    <property type="match status" value="1"/>
</dbReference>